<evidence type="ECO:0000256" key="4">
    <source>
        <dbReference type="ARBA" id="ARBA00022723"/>
    </source>
</evidence>
<evidence type="ECO:0000313" key="9">
    <source>
        <dbReference type="Proteomes" id="UP000663929"/>
    </source>
</evidence>
<evidence type="ECO:0000256" key="1">
    <source>
        <dbReference type="ARBA" id="ARBA00001946"/>
    </source>
</evidence>
<dbReference type="GO" id="GO:0016114">
    <property type="term" value="P:terpenoid biosynthetic process"/>
    <property type="evidence" value="ECO:0007669"/>
    <property type="project" value="UniProtKB-ARBA"/>
</dbReference>
<proteinExistence type="inferred from homology"/>
<dbReference type="InterPro" id="IPR008949">
    <property type="entry name" value="Isoprenoid_synthase_dom_sf"/>
</dbReference>
<dbReference type="NCBIfam" id="NF045485">
    <property type="entry name" value="FPPsyn"/>
    <property type="match status" value="1"/>
</dbReference>
<keyword evidence="3 7" id="KW-0808">Transferase</keyword>
<dbReference type="KEGG" id="scor:J3U87_11875"/>
<protein>
    <submittedName>
        <fullName evidence="8">Polyprenyl synthetase family protein</fullName>
    </submittedName>
</protein>
<evidence type="ECO:0000256" key="3">
    <source>
        <dbReference type="ARBA" id="ARBA00022679"/>
    </source>
</evidence>
<evidence type="ECO:0000256" key="5">
    <source>
        <dbReference type="ARBA" id="ARBA00022842"/>
    </source>
</evidence>
<dbReference type="SUPFAM" id="SSF48576">
    <property type="entry name" value="Terpenoid synthases"/>
    <property type="match status" value="1"/>
</dbReference>
<dbReference type="AlphaFoldDB" id="A0A8A4TUF4"/>
<dbReference type="SFLD" id="SFLDS00005">
    <property type="entry name" value="Isoprenoid_Synthase_Type_I"/>
    <property type="match status" value="1"/>
</dbReference>
<keyword evidence="9" id="KW-1185">Reference proteome</keyword>
<dbReference type="Gene3D" id="1.10.600.10">
    <property type="entry name" value="Farnesyl Diphosphate Synthase"/>
    <property type="match status" value="1"/>
</dbReference>
<keyword evidence="5" id="KW-0460">Magnesium</keyword>
<dbReference type="InterPro" id="IPR053378">
    <property type="entry name" value="Prenyl_diphosphate_synthase"/>
</dbReference>
<sequence>MIDNEQLQHWIDRVDTELVRYFANKDMTCNPLDRAMEYTLLAGGKRLRPLLSMVVCAAYDKDPEAAIPFALASEFLHTYSLIHDDLPCMDDDDMRRGKPTNHVVFGEANAILAGDALHCEAFQLLVSSTYPGFTAETRQTVILELCEAVGRRGMVAGQVMDLAQEGQDYDLERLKLMHRRKTGALLRFCVRLGGHLAGVREPELAALTRYAEALGLMFQVVDDLLDEESSSDTLGKTAGKDAGQDKATFPKLLGSEKAHAFADGLLEEALAALKDLEVDAELLAEIAQYVRHRDY</sequence>
<dbReference type="EMBL" id="CP071793">
    <property type="protein sequence ID" value="QTD53150.1"/>
    <property type="molecule type" value="Genomic_DNA"/>
</dbReference>
<dbReference type="RefSeq" id="WP_237383249.1">
    <property type="nucleotide sequence ID" value="NZ_CP071793.1"/>
</dbReference>
<dbReference type="PROSITE" id="PS00723">
    <property type="entry name" value="POLYPRENYL_SYNTHASE_1"/>
    <property type="match status" value="1"/>
</dbReference>
<evidence type="ECO:0000256" key="6">
    <source>
        <dbReference type="ARBA" id="ARBA00023229"/>
    </source>
</evidence>
<dbReference type="SFLD" id="SFLDG01017">
    <property type="entry name" value="Polyprenyl_Transferase_Like"/>
    <property type="match status" value="1"/>
</dbReference>
<accession>A0A8A4TUF4</accession>
<keyword evidence="4" id="KW-0479">Metal-binding</keyword>
<evidence type="ECO:0000256" key="2">
    <source>
        <dbReference type="ARBA" id="ARBA00006706"/>
    </source>
</evidence>
<comment type="cofactor">
    <cofactor evidence="1">
        <name>Mg(2+)</name>
        <dbReference type="ChEBI" id="CHEBI:18420"/>
    </cofactor>
</comment>
<dbReference type="PANTHER" id="PTHR43281">
    <property type="entry name" value="FARNESYL DIPHOSPHATE SYNTHASE"/>
    <property type="match status" value="1"/>
</dbReference>
<name>A0A8A4TUF4_SULCO</name>
<dbReference type="Pfam" id="PF00348">
    <property type="entry name" value="polyprenyl_synt"/>
    <property type="match status" value="1"/>
</dbReference>
<dbReference type="CDD" id="cd00685">
    <property type="entry name" value="Trans_IPPS_HT"/>
    <property type="match status" value="1"/>
</dbReference>
<dbReference type="FunFam" id="1.10.600.10:FF:000001">
    <property type="entry name" value="Geranylgeranyl diphosphate synthase"/>
    <property type="match status" value="1"/>
</dbReference>
<keyword evidence="6" id="KW-0414">Isoprene biosynthesis</keyword>
<organism evidence="8 9">
    <name type="scientific">Sulfidibacter corallicola</name>
    <dbReference type="NCBI Taxonomy" id="2818388"/>
    <lineage>
        <taxon>Bacteria</taxon>
        <taxon>Pseudomonadati</taxon>
        <taxon>Acidobacteriota</taxon>
        <taxon>Holophagae</taxon>
        <taxon>Acanthopleuribacterales</taxon>
        <taxon>Acanthopleuribacteraceae</taxon>
        <taxon>Sulfidibacter</taxon>
    </lineage>
</organism>
<dbReference type="InterPro" id="IPR000092">
    <property type="entry name" value="Polyprenyl_synt"/>
</dbReference>
<dbReference type="GO" id="GO:0046872">
    <property type="term" value="F:metal ion binding"/>
    <property type="evidence" value="ECO:0007669"/>
    <property type="project" value="UniProtKB-KW"/>
</dbReference>
<gene>
    <name evidence="8" type="ORF">J3U87_11875</name>
</gene>
<dbReference type="GO" id="GO:0004659">
    <property type="term" value="F:prenyltransferase activity"/>
    <property type="evidence" value="ECO:0007669"/>
    <property type="project" value="InterPro"/>
</dbReference>
<comment type="similarity">
    <text evidence="2 7">Belongs to the FPP/GGPP synthase family.</text>
</comment>
<dbReference type="PROSITE" id="PS00444">
    <property type="entry name" value="POLYPRENYL_SYNTHASE_2"/>
    <property type="match status" value="1"/>
</dbReference>
<dbReference type="Proteomes" id="UP000663929">
    <property type="component" value="Chromosome"/>
</dbReference>
<dbReference type="InterPro" id="IPR033749">
    <property type="entry name" value="Polyprenyl_synt_CS"/>
</dbReference>
<dbReference type="PANTHER" id="PTHR43281:SF1">
    <property type="entry name" value="FARNESYL DIPHOSPHATE SYNTHASE"/>
    <property type="match status" value="1"/>
</dbReference>
<evidence type="ECO:0000313" key="8">
    <source>
        <dbReference type="EMBL" id="QTD53150.1"/>
    </source>
</evidence>
<evidence type="ECO:0000256" key="7">
    <source>
        <dbReference type="RuleBase" id="RU004466"/>
    </source>
</evidence>
<reference evidence="8" key="1">
    <citation type="submission" date="2021-03" db="EMBL/GenBank/DDBJ databases">
        <title>Acanthopleuribacteraceae sp. M133.</title>
        <authorList>
            <person name="Wang G."/>
        </authorList>
    </citation>
    <scope>NUCLEOTIDE SEQUENCE</scope>
    <source>
        <strain evidence="8">M133</strain>
    </source>
</reference>
<dbReference type="GO" id="GO:0005737">
    <property type="term" value="C:cytoplasm"/>
    <property type="evidence" value="ECO:0007669"/>
    <property type="project" value="UniProtKB-ARBA"/>
</dbReference>